<dbReference type="EMBL" id="HBFA01021838">
    <property type="protein sequence ID" value="CAD8671923.1"/>
    <property type="molecule type" value="Transcribed_RNA"/>
</dbReference>
<feature type="region of interest" description="Disordered" evidence="1">
    <location>
        <begin position="140"/>
        <end position="162"/>
    </location>
</feature>
<dbReference type="InterPro" id="IPR036339">
    <property type="entry name" value="PUB-like_dom_sf"/>
</dbReference>
<protein>
    <recommendedName>
        <fullName evidence="2">PUB domain-containing protein</fullName>
    </recommendedName>
</protein>
<dbReference type="SMART" id="SM00580">
    <property type="entry name" value="PUG"/>
    <property type="match status" value="1"/>
</dbReference>
<evidence type="ECO:0000256" key="1">
    <source>
        <dbReference type="SAM" id="MobiDB-lite"/>
    </source>
</evidence>
<dbReference type="CDD" id="cd09212">
    <property type="entry name" value="PUB"/>
    <property type="match status" value="1"/>
</dbReference>
<dbReference type="SUPFAM" id="SSF143503">
    <property type="entry name" value="PUG domain-like"/>
    <property type="match status" value="1"/>
</dbReference>
<dbReference type="InterPro" id="IPR018997">
    <property type="entry name" value="PUB_domain"/>
</dbReference>
<accession>A0A7S0RBA6</accession>
<dbReference type="AlphaFoldDB" id="A0A7S0RBA6"/>
<name>A0A7S0RBA6_9CHLO</name>
<evidence type="ECO:0000259" key="2">
    <source>
        <dbReference type="Pfam" id="PF09409"/>
    </source>
</evidence>
<dbReference type="Gene3D" id="1.20.58.2190">
    <property type="match status" value="1"/>
</dbReference>
<evidence type="ECO:0000313" key="3">
    <source>
        <dbReference type="EMBL" id="CAD8671923.1"/>
    </source>
</evidence>
<organism evidence="3">
    <name type="scientific">Pyramimonas obovata</name>
    <dbReference type="NCBI Taxonomy" id="1411642"/>
    <lineage>
        <taxon>Eukaryota</taxon>
        <taxon>Viridiplantae</taxon>
        <taxon>Chlorophyta</taxon>
        <taxon>Pyramimonadophyceae</taxon>
        <taxon>Pyramimonadales</taxon>
        <taxon>Pyramimonadaceae</taxon>
        <taxon>Pyramimonas</taxon>
        <taxon>Pyramimonas incertae sedis</taxon>
    </lineage>
</organism>
<proteinExistence type="predicted"/>
<dbReference type="Pfam" id="PF09409">
    <property type="entry name" value="PUB"/>
    <property type="match status" value="1"/>
</dbReference>
<reference evidence="3" key="1">
    <citation type="submission" date="2021-01" db="EMBL/GenBank/DDBJ databases">
        <authorList>
            <person name="Corre E."/>
            <person name="Pelletier E."/>
            <person name="Niang G."/>
            <person name="Scheremetjew M."/>
            <person name="Finn R."/>
            <person name="Kale V."/>
            <person name="Holt S."/>
            <person name="Cochrane G."/>
            <person name="Meng A."/>
            <person name="Brown T."/>
            <person name="Cohen L."/>
        </authorList>
    </citation>
    <scope>NUCLEOTIDE SEQUENCE</scope>
    <source>
        <strain evidence="3">CCMP722</strain>
    </source>
</reference>
<dbReference type="PANTHER" id="PTHR47694:SF1">
    <property type="entry name" value="PLANT UBX DOMAIN-CONTAINING PROTEIN 2"/>
    <property type="match status" value="1"/>
</dbReference>
<sequence>MLKAAKLPPPPKTPLEKALKTVKSDGSLNIIGTLTRNVAQNPREEKYRRLRLTNQKIADAILNTEGALVSMLEMGWTQEGEEFLVLPDGVQLTMTHVRAVEAAKEALEAEAKAAAKRRIQAASARSTDPEKERLRMQLEADRKERAARGPVTQGSKAVKLSSGANVCTAGDLGLNKPPAG</sequence>
<gene>
    <name evidence="3" type="ORF">POBO1169_LOCUS11089</name>
</gene>
<dbReference type="PANTHER" id="PTHR47694">
    <property type="entry name" value="PLANT UBX DOMAIN-CONTAINING PROTEIN 2"/>
    <property type="match status" value="1"/>
</dbReference>
<feature type="domain" description="PUB" evidence="2">
    <location>
        <begin position="24"/>
        <end position="91"/>
    </location>
</feature>